<comment type="caution">
    <text evidence="6">The sequence shown here is derived from an EMBL/GenBank/DDBJ whole genome shotgun (WGS) entry which is preliminary data.</text>
</comment>
<proteinExistence type="inferred from homology"/>
<organism evidence="6 7">
    <name type="scientific">Brachionus plicatilis</name>
    <name type="common">Marine rotifer</name>
    <name type="synonym">Brachionus muelleri</name>
    <dbReference type="NCBI Taxonomy" id="10195"/>
    <lineage>
        <taxon>Eukaryota</taxon>
        <taxon>Metazoa</taxon>
        <taxon>Spiralia</taxon>
        <taxon>Gnathifera</taxon>
        <taxon>Rotifera</taxon>
        <taxon>Eurotatoria</taxon>
        <taxon>Monogononta</taxon>
        <taxon>Pseudotrocha</taxon>
        <taxon>Ploima</taxon>
        <taxon>Brachionidae</taxon>
        <taxon>Brachionus</taxon>
    </lineage>
</organism>
<protein>
    <recommendedName>
        <fullName evidence="2">Coiled-coil domain-containing protein 43</fullName>
    </recommendedName>
</protein>
<keyword evidence="3" id="KW-0175">Coiled coil</keyword>
<dbReference type="EMBL" id="REGN01001715">
    <property type="protein sequence ID" value="RNA32980.1"/>
    <property type="molecule type" value="Genomic_DNA"/>
</dbReference>
<gene>
    <name evidence="6" type="ORF">BpHYR1_037711</name>
</gene>
<evidence type="ECO:0000256" key="1">
    <source>
        <dbReference type="ARBA" id="ARBA00005305"/>
    </source>
</evidence>
<accession>A0A3M7SBU8</accession>
<sequence>MASSISETEQDELSKQFETWFVERIKGADQNVDTGIFINYILTTLSTDDTSDEEKSEAILPFLQELNQKEISDEENFLKEVMFTWNQMRADFEKRSQPKDSLDNQENTESKVEKGLFVNKNSEDALSREKMKRDKLAENAKKQKEQTKKALVEQRQKEEERKKKAQQKAAKI</sequence>
<dbReference type="InterPro" id="IPR037666">
    <property type="entry name" value="CCDC43"/>
</dbReference>
<dbReference type="PANTHER" id="PTHR31684">
    <property type="entry name" value="COILED-COIL DOMAIN-CONTAINING PROTEIN 43"/>
    <property type="match status" value="1"/>
</dbReference>
<dbReference type="PANTHER" id="PTHR31684:SF2">
    <property type="entry name" value="COILED-COIL DOMAIN-CONTAINING PROTEIN 43"/>
    <property type="match status" value="1"/>
</dbReference>
<name>A0A3M7SBU8_BRAPC</name>
<dbReference type="Pfam" id="PF26091">
    <property type="entry name" value="PWI_CCDC43"/>
    <property type="match status" value="1"/>
</dbReference>
<dbReference type="InterPro" id="IPR058771">
    <property type="entry name" value="PWI_CCDC43"/>
</dbReference>
<evidence type="ECO:0000256" key="4">
    <source>
        <dbReference type="SAM" id="MobiDB-lite"/>
    </source>
</evidence>
<evidence type="ECO:0000259" key="5">
    <source>
        <dbReference type="Pfam" id="PF26091"/>
    </source>
</evidence>
<evidence type="ECO:0000313" key="7">
    <source>
        <dbReference type="Proteomes" id="UP000276133"/>
    </source>
</evidence>
<dbReference type="OrthoDB" id="10652272at2759"/>
<feature type="domain" description="CCDC43 PWI-like" evidence="5">
    <location>
        <begin position="14"/>
        <end position="89"/>
    </location>
</feature>
<comment type="similarity">
    <text evidence="1">Belongs to the CCDC43 family.</text>
</comment>
<feature type="compositionally biased region" description="Basic residues" evidence="4">
    <location>
        <begin position="163"/>
        <end position="172"/>
    </location>
</feature>
<evidence type="ECO:0000256" key="3">
    <source>
        <dbReference type="ARBA" id="ARBA00023054"/>
    </source>
</evidence>
<feature type="compositionally biased region" description="Basic and acidic residues" evidence="4">
    <location>
        <begin position="121"/>
        <end position="162"/>
    </location>
</feature>
<keyword evidence="7" id="KW-1185">Reference proteome</keyword>
<dbReference type="Proteomes" id="UP000276133">
    <property type="component" value="Unassembled WGS sequence"/>
</dbReference>
<evidence type="ECO:0000313" key="6">
    <source>
        <dbReference type="EMBL" id="RNA32980.1"/>
    </source>
</evidence>
<feature type="region of interest" description="Disordered" evidence="4">
    <location>
        <begin position="94"/>
        <end position="172"/>
    </location>
</feature>
<reference evidence="6 7" key="1">
    <citation type="journal article" date="2018" name="Sci. Rep.">
        <title>Genomic signatures of local adaptation to the degree of environmental predictability in rotifers.</title>
        <authorList>
            <person name="Franch-Gras L."/>
            <person name="Hahn C."/>
            <person name="Garcia-Roger E.M."/>
            <person name="Carmona M.J."/>
            <person name="Serra M."/>
            <person name="Gomez A."/>
        </authorList>
    </citation>
    <scope>NUCLEOTIDE SEQUENCE [LARGE SCALE GENOMIC DNA]</scope>
    <source>
        <strain evidence="6">HYR1</strain>
    </source>
</reference>
<evidence type="ECO:0000256" key="2">
    <source>
        <dbReference type="ARBA" id="ARBA00016648"/>
    </source>
</evidence>
<feature type="compositionally biased region" description="Basic and acidic residues" evidence="4">
    <location>
        <begin position="94"/>
        <end position="114"/>
    </location>
</feature>
<dbReference type="AlphaFoldDB" id="A0A3M7SBU8"/>